<organism evidence="1 2">
    <name type="scientific">Microbacterium phage Akoni</name>
    <dbReference type="NCBI Taxonomy" id="2565510"/>
    <lineage>
        <taxon>Viruses</taxon>
        <taxon>Duplodnaviria</taxon>
        <taxon>Heunggongvirae</taxon>
        <taxon>Uroviricota</taxon>
        <taxon>Caudoviricetes</taxon>
        <taxon>Eekayvirinae</taxon>
        <taxon>Akonivirus</taxon>
        <taxon>Akonivirus akoni</taxon>
    </lineage>
</organism>
<dbReference type="RefSeq" id="YP_009845419.1">
    <property type="nucleotide sequence ID" value="NC_048761.1"/>
</dbReference>
<name>A0A4D6TBX5_9CAUD</name>
<evidence type="ECO:0000313" key="1">
    <source>
        <dbReference type="EMBL" id="QCG78324.1"/>
    </source>
</evidence>
<dbReference type="KEGG" id="vg:55615777"/>
<sequence>MGYKIVTEVEVAEGTDAVGISSVLSYVLNTSLQGVPGVTSVSITELTAIEEGSTNA</sequence>
<accession>A0A4D6TBX5</accession>
<protein>
    <submittedName>
        <fullName evidence="1">Uncharacterized protein</fullName>
    </submittedName>
</protein>
<dbReference type="Proteomes" id="UP000298784">
    <property type="component" value="Segment"/>
</dbReference>
<keyword evidence="2" id="KW-1185">Reference proteome</keyword>
<dbReference type="EMBL" id="MK757449">
    <property type="protein sequence ID" value="QCG78324.1"/>
    <property type="molecule type" value="Genomic_DNA"/>
</dbReference>
<reference evidence="1 2" key="1">
    <citation type="submission" date="2019-04" db="EMBL/GenBank/DDBJ databases">
        <authorList>
            <person name="Fakhre F."/>
            <person name="Gonzalez R.M."/>
            <person name="Howells E.K."/>
            <person name="Otero L.A."/>
            <person name="Pegoraro K.N."/>
            <person name="Robichaux K.C."/>
            <person name="Rodier A."/>
            <person name="Sadowski C.L."/>
            <person name="Carter V.P."/>
            <person name="Gray A.D."/>
            <person name="Klein G.C."/>
            <person name="Lebosada C."/>
            <person name="Miklaszewski C.M."/>
            <person name="Sutton S.N."/>
            <person name="Pollenz R.S."/>
            <person name="Garlena R.A."/>
            <person name="Russell D.A."/>
            <person name="Pope W.H."/>
            <person name="Jacobs-Sera D."/>
            <person name="Hatfull G.F."/>
        </authorList>
    </citation>
    <scope>NUCLEOTIDE SEQUENCE [LARGE SCALE GENOMIC DNA]</scope>
</reference>
<evidence type="ECO:0000313" key="2">
    <source>
        <dbReference type="Proteomes" id="UP000298784"/>
    </source>
</evidence>
<gene>
    <name evidence="1" type="primary">38</name>
    <name evidence="1" type="ORF">SEA_AKONI_38</name>
</gene>
<proteinExistence type="predicted"/>
<dbReference type="GeneID" id="55615777"/>